<protein>
    <submittedName>
        <fullName evidence="2">Uncharacterized protein</fullName>
    </submittedName>
</protein>
<keyword evidence="3" id="KW-1185">Reference proteome</keyword>
<reference evidence="2 3" key="1">
    <citation type="submission" date="2018-06" db="EMBL/GenBank/DDBJ databases">
        <title>Comparative genomics reveals the genomic features of Rhizophagus irregularis, R. cerebriforme, R. diaphanum and Gigaspora rosea, and their symbiotic lifestyle signature.</title>
        <authorList>
            <person name="Morin E."/>
            <person name="San Clemente H."/>
            <person name="Chen E.C.H."/>
            <person name="De La Providencia I."/>
            <person name="Hainaut M."/>
            <person name="Kuo A."/>
            <person name="Kohler A."/>
            <person name="Murat C."/>
            <person name="Tang N."/>
            <person name="Roy S."/>
            <person name="Loubradou J."/>
            <person name="Henrissat B."/>
            <person name="Grigoriev I.V."/>
            <person name="Corradi N."/>
            <person name="Roux C."/>
            <person name="Martin F.M."/>
        </authorList>
    </citation>
    <scope>NUCLEOTIDE SEQUENCE [LARGE SCALE GENOMIC DNA]</scope>
    <source>
        <strain evidence="2 3">DAOM 227022</strain>
    </source>
</reference>
<keyword evidence="1" id="KW-0175">Coiled coil</keyword>
<evidence type="ECO:0000313" key="3">
    <source>
        <dbReference type="Proteomes" id="UP000265703"/>
    </source>
</evidence>
<gene>
    <name evidence="2" type="ORF">C1645_877976</name>
</gene>
<sequence>MEDSDKSLNELKKRLGNLLEEFGTLLEVTKEIREKNIIQEKEKIIERKDKTIQEKDNKIQELVKELQEKDKKIQEKDKEIQDLEQDNSKLKKEAAKYQCALGTATDFRLSDDDENNSVTFKNDILNLQSSLENYITKCKVNVDVNVSEIQKLLKKYKSNSVITKDNKPLIKAVLQRHVIEQIMEYGKKYFHIDNLKDYKKFESGIETHIYKRTIELIDLADAFARKRDGCDDTTKVLPIKLRQHIYAALGNRGFNDYISKSHFAVTHDFIKKYKDTLNKEISKYRTFKDSKRKIEIEDMAGDIIKKVVTLFWFRFKVQEPIAEEFWFNYKDKINPSCMEGKWEEDDIDNIVVDICYFPLIANKSTRQIYTFAKIYQTYKKDLTNGDTPSKVEKPVNN</sequence>
<dbReference type="Proteomes" id="UP000265703">
    <property type="component" value="Unassembled WGS sequence"/>
</dbReference>
<dbReference type="OrthoDB" id="2395291at2759"/>
<feature type="coiled-coil region" evidence="1">
    <location>
        <begin position="1"/>
        <end position="100"/>
    </location>
</feature>
<evidence type="ECO:0000256" key="1">
    <source>
        <dbReference type="SAM" id="Coils"/>
    </source>
</evidence>
<accession>A0A397SXS1</accession>
<dbReference type="STRING" id="658196.A0A397SXS1"/>
<organism evidence="2 3">
    <name type="scientific">Glomus cerebriforme</name>
    <dbReference type="NCBI Taxonomy" id="658196"/>
    <lineage>
        <taxon>Eukaryota</taxon>
        <taxon>Fungi</taxon>
        <taxon>Fungi incertae sedis</taxon>
        <taxon>Mucoromycota</taxon>
        <taxon>Glomeromycotina</taxon>
        <taxon>Glomeromycetes</taxon>
        <taxon>Glomerales</taxon>
        <taxon>Glomeraceae</taxon>
        <taxon>Glomus</taxon>
    </lineage>
</organism>
<dbReference type="EMBL" id="QKYT01000304">
    <property type="protein sequence ID" value="RIA87534.1"/>
    <property type="molecule type" value="Genomic_DNA"/>
</dbReference>
<comment type="caution">
    <text evidence="2">The sequence shown here is derived from an EMBL/GenBank/DDBJ whole genome shotgun (WGS) entry which is preliminary data.</text>
</comment>
<evidence type="ECO:0000313" key="2">
    <source>
        <dbReference type="EMBL" id="RIA87534.1"/>
    </source>
</evidence>
<dbReference type="AlphaFoldDB" id="A0A397SXS1"/>
<proteinExistence type="predicted"/>
<name>A0A397SXS1_9GLOM</name>